<keyword evidence="2" id="KW-1185">Reference proteome</keyword>
<reference evidence="1 2" key="1">
    <citation type="journal article" date="2023" name="Mol. Ecol. Resour.">
        <title>Chromosome-level genome assembly of a triploid poplar Populus alba 'Berolinensis'.</title>
        <authorList>
            <person name="Chen S."/>
            <person name="Yu Y."/>
            <person name="Wang X."/>
            <person name="Wang S."/>
            <person name="Zhang T."/>
            <person name="Zhou Y."/>
            <person name="He R."/>
            <person name="Meng N."/>
            <person name="Wang Y."/>
            <person name="Liu W."/>
            <person name="Liu Z."/>
            <person name="Liu J."/>
            <person name="Guo Q."/>
            <person name="Huang H."/>
            <person name="Sederoff R.R."/>
            <person name="Wang G."/>
            <person name="Qu G."/>
            <person name="Chen S."/>
        </authorList>
    </citation>
    <scope>NUCLEOTIDE SEQUENCE [LARGE SCALE GENOMIC DNA]</scope>
    <source>
        <strain evidence="1">SC-2020</strain>
    </source>
</reference>
<dbReference type="Proteomes" id="UP001164929">
    <property type="component" value="Chromosome 1"/>
</dbReference>
<protein>
    <submittedName>
        <fullName evidence="1">Uncharacterized protein</fullName>
    </submittedName>
</protein>
<comment type="caution">
    <text evidence="1">The sequence shown here is derived from an EMBL/GenBank/DDBJ whole genome shotgun (WGS) entry which is preliminary data.</text>
</comment>
<accession>A0AAD6RNT5</accession>
<evidence type="ECO:0000313" key="2">
    <source>
        <dbReference type="Proteomes" id="UP001164929"/>
    </source>
</evidence>
<proteinExistence type="predicted"/>
<evidence type="ECO:0000313" key="1">
    <source>
        <dbReference type="EMBL" id="KAJ7012418.1"/>
    </source>
</evidence>
<gene>
    <name evidence="1" type="ORF">NC653_002461</name>
</gene>
<name>A0AAD6RNT5_9ROSI</name>
<organism evidence="1 2">
    <name type="scientific">Populus alba x Populus x berolinensis</name>
    <dbReference type="NCBI Taxonomy" id="444605"/>
    <lineage>
        <taxon>Eukaryota</taxon>
        <taxon>Viridiplantae</taxon>
        <taxon>Streptophyta</taxon>
        <taxon>Embryophyta</taxon>
        <taxon>Tracheophyta</taxon>
        <taxon>Spermatophyta</taxon>
        <taxon>Magnoliopsida</taxon>
        <taxon>eudicotyledons</taxon>
        <taxon>Gunneridae</taxon>
        <taxon>Pentapetalae</taxon>
        <taxon>rosids</taxon>
        <taxon>fabids</taxon>
        <taxon>Malpighiales</taxon>
        <taxon>Salicaceae</taxon>
        <taxon>Saliceae</taxon>
        <taxon>Populus</taxon>
    </lineage>
</organism>
<dbReference type="AlphaFoldDB" id="A0AAD6RNT5"/>
<sequence length="53" mass="6159">MKREKSSSPICQLSFLHDQNSHILTSWHFISISSFQHPQFPQLTSNNPIVSYN</sequence>
<dbReference type="EMBL" id="JAQIZT010000001">
    <property type="protein sequence ID" value="KAJ7012418.1"/>
    <property type="molecule type" value="Genomic_DNA"/>
</dbReference>